<name>A0AAV3Q0I9_LITER</name>
<dbReference type="Proteomes" id="UP001454036">
    <property type="component" value="Unassembled WGS sequence"/>
</dbReference>
<evidence type="ECO:0000259" key="7">
    <source>
        <dbReference type="PROSITE" id="PS51032"/>
    </source>
</evidence>
<evidence type="ECO:0000256" key="3">
    <source>
        <dbReference type="ARBA" id="ARBA00023015"/>
    </source>
</evidence>
<gene>
    <name evidence="8" type="ORF">LIER_14382</name>
</gene>
<dbReference type="GO" id="GO:0005634">
    <property type="term" value="C:nucleus"/>
    <property type="evidence" value="ECO:0007669"/>
    <property type="project" value="UniProtKB-SubCell"/>
</dbReference>
<keyword evidence="3" id="KW-0805">Transcription regulation</keyword>
<comment type="subcellular location">
    <subcellularLocation>
        <location evidence="1">Nucleus</location>
    </subcellularLocation>
</comment>
<organism evidence="8 9">
    <name type="scientific">Lithospermum erythrorhizon</name>
    <name type="common">Purple gromwell</name>
    <name type="synonym">Lithospermum officinale var. erythrorhizon</name>
    <dbReference type="NCBI Taxonomy" id="34254"/>
    <lineage>
        <taxon>Eukaryota</taxon>
        <taxon>Viridiplantae</taxon>
        <taxon>Streptophyta</taxon>
        <taxon>Embryophyta</taxon>
        <taxon>Tracheophyta</taxon>
        <taxon>Spermatophyta</taxon>
        <taxon>Magnoliopsida</taxon>
        <taxon>eudicotyledons</taxon>
        <taxon>Gunneridae</taxon>
        <taxon>Pentapetalae</taxon>
        <taxon>asterids</taxon>
        <taxon>lamiids</taxon>
        <taxon>Boraginales</taxon>
        <taxon>Boraginaceae</taxon>
        <taxon>Boraginoideae</taxon>
        <taxon>Lithospermeae</taxon>
        <taxon>Lithospermum</taxon>
    </lineage>
</organism>
<evidence type="ECO:0000313" key="8">
    <source>
        <dbReference type="EMBL" id="GAA0157028.1"/>
    </source>
</evidence>
<dbReference type="Pfam" id="PF00847">
    <property type="entry name" value="AP2"/>
    <property type="match status" value="1"/>
</dbReference>
<evidence type="ECO:0000256" key="1">
    <source>
        <dbReference type="ARBA" id="ARBA00004123"/>
    </source>
</evidence>
<sequence>MEEIHLHTNGPFHNSSIKLTIHHTITSKPEYYTKSKPHGNPRIVSIHVTDYDATDSSGDEHGGDGCLRRWKKYVNEIRLERNNVCHQRKRKIKKPTIFYDNCNKINHGNPKESGEGEKGSFVNDRKFRGVRRRPWGKYGAEIRDPVRRTRLWLGTFDTAEEAALEYDKKAIELRGPNALTNFIIPHEVPALEEAEKLIEIEQNISSPTSVLRYDNINKDAGPSLSDEMRRFEIYKLESVNDKMIRFETCDVESVWNNEGMLFENCLTSEMFDFVGADEVSPLTYDELIMVPEVGLGVNYCDDDGVLGGKISDDFGSCTWDIDDLFEDEFF</sequence>
<comment type="caution">
    <text evidence="8">The sequence shown here is derived from an EMBL/GenBank/DDBJ whole genome shotgun (WGS) entry which is preliminary data.</text>
</comment>
<keyword evidence="2" id="KW-0611">Plant defense</keyword>
<dbReference type="InterPro" id="IPR016177">
    <property type="entry name" value="DNA-bd_dom_sf"/>
</dbReference>
<feature type="domain" description="AP2/ERF" evidence="7">
    <location>
        <begin position="126"/>
        <end position="183"/>
    </location>
</feature>
<dbReference type="EMBL" id="BAABME010003005">
    <property type="protein sequence ID" value="GAA0157028.1"/>
    <property type="molecule type" value="Genomic_DNA"/>
</dbReference>
<dbReference type="GO" id="GO:0003677">
    <property type="term" value="F:DNA binding"/>
    <property type="evidence" value="ECO:0007669"/>
    <property type="project" value="UniProtKB-KW"/>
</dbReference>
<keyword evidence="5" id="KW-0804">Transcription</keyword>
<keyword evidence="6" id="KW-0539">Nucleus</keyword>
<evidence type="ECO:0000256" key="6">
    <source>
        <dbReference type="ARBA" id="ARBA00023242"/>
    </source>
</evidence>
<dbReference type="AlphaFoldDB" id="A0AAV3Q0I9"/>
<dbReference type="PANTHER" id="PTHR31194:SF140">
    <property type="entry name" value="ETHYLENE-RESPONSIVE TRANSCRIPTION FACTOR CRF2"/>
    <property type="match status" value="1"/>
</dbReference>
<keyword evidence="4 8" id="KW-0238">DNA-binding</keyword>
<evidence type="ECO:0000256" key="4">
    <source>
        <dbReference type="ARBA" id="ARBA00023125"/>
    </source>
</evidence>
<keyword evidence="9" id="KW-1185">Reference proteome</keyword>
<proteinExistence type="predicted"/>
<dbReference type="InterPro" id="IPR050913">
    <property type="entry name" value="AP2/ERF_ERF"/>
</dbReference>
<dbReference type="SMART" id="SM00380">
    <property type="entry name" value="AP2"/>
    <property type="match status" value="1"/>
</dbReference>
<evidence type="ECO:0000313" key="9">
    <source>
        <dbReference type="Proteomes" id="UP001454036"/>
    </source>
</evidence>
<dbReference type="PRINTS" id="PR00367">
    <property type="entry name" value="ETHRSPELEMNT"/>
</dbReference>
<dbReference type="PANTHER" id="PTHR31194">
    <property type="entry name" value="SHN SHINE , DNA BINDING / TRANSCRIPTION FACTOR"/>
    <property type="match status" value="1"/>
</dbReference>
<dbReference type="FunFam" id="3.30.730.10:FF:000001">
    <property type="entry name" value="Ethylene-responsive transcription factor 2"/>
    <property type="match status" value="1"/>
</dbReference>
<dbReference type="Gene3D" id="3.30.730.10">
    <property type="entry name" value="AP2/ERF domain"/>
    <property type="match status" value="1"/>
</dbReference>
<dbReference type="PROSITE" id="PS51032">
    <property type="entry name" value="AP2_ERF"/>
    <property type="match status" value="1"/>
</dbReference>
<dbReference type="CDD" id="cd00018">
    <property type="entry name" value="AP2"/>
    <property type="match status" value="1"/>
</dbReference>
<dbReference type="GO" id="GO:0003700">
    <property type="term" value="F:DNA-binding transcription factor activity"/>
    <property type="evidence" value="ECO:0007669"/>
    <property type="project" value="InterPro"/>
</dbReference>
<reference evidence="8 9" key="1">
    <citation type="submission" date="2024-01" db="EMBL/GenBank/DDBJ databases">
        <title>The complete chloroplast genome sequence of Lithospermum erythrorhizon: insights into the phylogenetic relationship among Boraginaceae species and the maternal lineages of purple gromwells.</title>
        <authorList>
            <person name="Okada T."/>
            <person name="Watanabe K."/>
        </authorList>
    </citation>
    <scope>NUCLEOTIDE SEQUENCE [LARGE SCALE GENOMIC DNA]</scope>
</reference>
<dbReference type="InterPro" id="IPR001471">
    <property type="entry name" value="AP2/ERF_dom"/>
</dbReference>
<accession>A0AAV3Q0I9</accession>
<dbReference type="GO" id="GO:0006952">
    <property type="term" value="P:defense response"/>
    <property type="evidence" value="ECO:0007669"/>
    <property type="project" value="UniProtKB-KW"/>
</dbReference>
<evidence type="ECO:0000256" key="2">
    <source>
        <dbReference type="ARBA" id="ARBA00022821"/>
    </source>
</evidence>
<evidence type="ECO:0000256" key="5">
    <source>
        <dbReference type="ARBA" id="ARBA00023163"/>
    </source>
</evidence>
<dbReference type="SUPFAM" id="SSF54171">
    <property type="entry name" value="DNA-binding domain"/>
    <property type="match status" value="1"/>
</dbReference>
<dbReference type="InterPro" id="IPR036955">
    <property type="entry name" value="AP2/ERF_dom_sf"/>
</dbReference>
<protein>
    <submittedName>
        <fullName evidence="8">DNA-binding transcription factor</fullName>
    </submittedName>
</protein>